<dbReference type="GO" id="GO:0003677">
    <property type="term" value="F:DNA binding"/>
    <property type="evidence" value="ECO:0007669"/>
    <property type="project" value="UniProtKB-KW"/>
</dbReference>
<accession>A0A1G7H399</accession>
<dbReference type="Proteomes" id="UP000182427">
    <property type="component" value="Chromosome I"/>
</dbReference>
<proteinExistence type="predicted"/>
<evidence type="ECO:0000313" key="6">
    <source>
        <dbReference type="Proteomes" id="UP000182427"/>
    </source>
</evidence>
<protein>
    <submittedName>
        <fullName evidence="5">Transcriptional regulator, HxlR family</fullName>
    </submittedName>
</protein>
<evidence type="ECO:0000256" key="1">
    <source>
        <dbReference type="ARBA" id="ARBA00023015"/>
    </source>
</evidence>
<evidence type="ECO:0000256" key="3">
    <source>
        <dbReference type="ARBA" id="ARBA00023163"/>
    </source>
</evidence>
<dbReference type="InterPro" id="IPR036388">
    <property type="entry name" value="WH-like_DNA-bd_sf"/>
</dbReference>
<keyword evidence="6" id="KW-1185">Reference proteome</keyword>
<reference evidence="6" key="1">
    <citation type="submission" date="2016-10" db="EMBL/GenBank/DDBJ databases">
        <authorList>
            <person name="Varghese N."/>
            <person name="Submissions S."/>
        </authorList>
    </citation>
    <scope>NUCLEOTIDE SEQUENCE [LARGE SCALE GENOMIC DNA]</scope>
    <source>
        <strain evidence="6">GAS232</strain>
    </source>
</reference>
<dbReference type="SUPFAM" id="SSF46785">
    <property type="entry name" value="Winged helix' DNA-binding domain"/>
    <property type="match status" value="1"/>
</dbReference>
<gene>
    <name evidence="5" type="ORF">SAMN05444167_0895</name>
</gene>
<dbReference type="Gene3D" id="1.10.10.10">
    <property type="entry name" value="Winged helix-like DNA-binding domain superfamily/Winged helix DNA-binding domain"/>
    <property type="match status" value="1"/>
</dbReference>
<name>A0A1G7H399_9BACT</name>
<dbReference type="PROSITE" id="PS51118">
    <property type="entry name" value="HTH_HXLR"/>
    <property type="match status" value="1"/>
</dbReference>
<dbReference type="InterPro" id="IPR036390">
    <property type="entry name" value="WH_DNA-bd_sf"/>
</dbReference>
<dbReference type="AlphaFoldDB" id="A0A1G7H399"/>
<organism evidence="5 6">
    <name type="scientific">Terriglobus roseus</name>
    <dbReference type="NCBI Taxonomy" id="392734"/>
    <lineage>
        <taxon>Bacteria</taxon>
        <taxon>Pseudomonadati</taxon>
        <taxon>Acidobacteriota</taxon>
        <taxon>Terriglobia</taxon>
        <taxon>Terriglobales</taxon>
        <taxon>Acidobacteriaceae</taxon>
        <taxon>Terriglobus</taxon>
    </lineage>
</organism>
<keyword evidence="2" id="KW-0238">DNA-binding</keyword>
<dbReference type="PANTHER" id="PTHR33204">
    <property type="entry name" value="TRANSCRIPTIONAL REGULATOR, MARR FAMILY"/>
    <property type="match status" value="1"/>
</dbReference>
<feature type="domain" description="HTH hxlR-type" evidence="4">
    <location>
        <begin position="11"/>
        <end position="109"/>
    </location>
</feature>
<dbReference type="EMBL" id="LT629690">
    <property type="protein sequence ID" value="SDE94629.1"/>
    <property type="molecule type" value="Genomic_DNA"/>
</dbReference>
<sequence>MGVSKKEISPCPIDVTLSVIDGRWKGTILWRLLDGPMRTNELRKSIPEITERMLLRHLREMTGAGILERHQEQGLPLKVHYSITPYGLTLVPVLDALCTWGREHLKRDLAT</sequence>
<keyword evidence="1" id="KW-0805">Transcription regulation</keyword>
<keyword evidence="3" id="KW-0804">Transcription</keyword>
<dbReference type="InterPro" id="IPR002577">
    <property type="entry name" value="HTH_HxlR"/>
</dbReference>
<dbReference type="Pfam" id="PF01638">
    <property type="entry name" value="HxlR"/>
    <property type="match status" value="1"/>
</dbReference>
<evidence type="ECO:0000313" key="5">
    <source>
        <dbReference type="EMBL" id="SDE94629.1"/>
    </source>
</evidence>
<evidence type="ECO:0000259" key="4">
    <source>
        <dbReference type="PROSITE" id="PS51118"/>
    </source>
</evidence>
<dbReference type="RefSeq" id="WP_083344100.1">
    <property type="nucleotide sequence ID" value="NZ_LT629690.1"/>
</dbReference>
<dbReference type="OrthoDB" id="9791143at2"/>
<dbReference type="PANTHER" id="PTHR33204:SF29">
    <property type="entry name" value="TRANSCRIPTIONAL REGULATOR"/>
    <property type="match status" value="1"/>
</dbReference>
<evidence type="ECO:0000256" key="2">
    <source>
        <dbReference type="ARBA" id="ARBA00023125"/>
    </source>
</evidence>